<sequence length="152" mass="17336">MKDIALVAGDNELDVEMVPIVVAPPRGEILEIEWKRYSGTDVWHSLSDPMPSYTDVYHRWKVKNTGDGTFYFNIGQYQTGYGEGWYYTNHPVQLSPNEEGYIEDVFGTGKPRSPFSFTWYLFGDATPLTGYQGKDKETKEWCDSITVTVTVV</sequence>
<proteinExistence type="predicted"/>
<dbReference type="EMBL" id="BARW01008871">
    <property type="protein sequence ID" value="GAI73821.1"/>
    <property type="molecule type" value="Genomic_DNA"/>
</dbReference>
<accession>X1S3S4</accession>
<evidence type="ECO:0008006" key="2">
    <source>
        <dbReference type="Google" id="ProtNLM"/>
    </source>
</evidence>
<name>X1S3S4_9ZZZZ</name>
<organism evidence="1">
    <name type="scientific">marine sediment metagenome</name>
    <dbReference type="NCBI Taxonomy" id="412755"/>
    <lineage>
        <taxon>unclassified sequences</taxon>
        <taxon>metagenomes</taxon>
        <taxon>ecological metagenomes</taxon>
    </lineage>
</organism>
<gene>
    <name evidence="1" type="ORF">S12H4_18035</name>
</gene>
<evidence type="ECO:0000313" key="1">
    <source>
        <dbReference type="EMBL" id="GAI73821.1"/>
    </source>
</evidence>
<reference evidence="1" key="1">
    <citation type="journal article" date="2014" name="Front. Microbiol.">
        <title>High frequency of phylogenetically diverse reductive dehalogenase-homologous genes in deep subseafloor sedimentary metagenomes.</title>
        <authorList>
            <person name="Kawai M."/>
            <person name="Futagami T."/>
            <person name="Toyoda A."/>
            <person name="Takaki Y."/>
            <person name="Nishi S."/>
            <person name="Hori S."/>
            <person name="Arai W."/>
            <person name="Tsubouchi T."/>
            <person name="Morono Y."/>
            <person name="Uchiyama I."/>
            <person name="Ito T."/>
            <person name="Fujiyama A."/>
            <person name="Inagaki F."/>
            <person name="Takami H."/>
        </authorList>
    </citation>
    <scope>NUCLEOTIDE SEQUENCE</scope>
    <source>
        <strain evidence="1">Expedition CK06-06</strain>
    </source>
</reference>
<comment type="caution">
    <text evidence="1">The sequence shown here is derived from an EMBL/GenBank/DDBJ whole genome shotgun (WGS) entry which is preliminary data.</text>
</comment>
<protein>
    <recommendedName>
        <fullName evidence="2">Next to BRCA1 central domain-containing protein</fullName>
    </recommendedName>
</protein>
<dbReference type="AlphaFoldDB" id="X1S3S4"/>